<name>A0A162UUB2_PHYB8</name>
<evidence type="ECO:0000313" key="2">
    <source>
        <dbReference type="Proteomes" id="UP000077315"/>
    </source>
</evidence>
<dbReference type="GeneID" id="29002861"/>
<protein>
    <submittedName>
        <fullName evidence="1">Uncharacterized protein</fullName>
    </submittedName>
</protein>
<sequence length="572" mass="63336">MKITEKCLILCLKNQLENMRNAHLSVTPLLLMSSQSVSAAISDLILKENTSTISHESTDSNNSTDLDDLMSNNDAKNLEFMQIINDFGISCQAHEKLAAHLNNILGMPTKITYRVCTAYLGKELLKHFPSVEETVYDVCQNGCMMFNDGEVACEYCGEACYKSNKTDKDGILIAEKTMVQIPLDSQIALSLANSDTHINQSNTFSLVKNDVAISLSVNGFVPHNIPSSITILYATVLNLPPMVGYEKSQMLQIVMIPGPFTPLNFWSFLQPNLADLKVLQEEGIVVITLTLTIRAKVYVLVVTGDILAVAKLACHADHMSKKSFQNFDQTSLFSKGLVGQSPFSSLASFTGLLFFILDKMHGLCHGIGKQVWELIGGKLSRFPSLHCLYTGGRACKRYNCQESIAWTCASLQLTHELGVISRGTNLYKKSMYLEYLYWNDKIEITVFTIDQHLLQYYPIMISAFGSPCAYSTKSVKCAIGAYSCAIKSNSAIGINAGNIIVRLAYTRQLLTDSDGSKQRGVILQYKDMSADWPITSKGECAGADSDIEFWKPLEYETIDNSFENISCLPILI</sequence>
<dbReference type="EMBL" id="KV440974">
    <property type="protein sequence ID" value="OAD78063.1"/>
    <property type="molecule type" value="Genomic_DNA"/>
</dbReference>
<keyword evidence="2" id="KW-1185">Reference proteome</keyword>
<dbReference type="VEuPathDB" id="FungiDB:PHYBLDRAFT_68434"/>
<organism evidence="1 2">
    <name type="scientific">Phycomyces blakesleeanus (strain ATCC 8743b / DSM 1359 / FGSC 10004 / NBRC 33097 / NRRL 1555)</name>
    <dbReference type="NCBI Taxonomy" id="763407"/>
    <lineage>
        <taxon>Eukaryota</taxon>
        <taxon>Fungi</taxon>
        <taxon>Fungi incertae sedis</taxon>
        <taxon>Mucoromycota</taxon>
        <taxon>Mucoromycotina</taxon>
        <taxon>Mucoromycetes</taxon>
        <taxon>Mucorales</taxon>
        <taxon>Phycomycetaceae</taxon>
        <taxon>Phycomyces</taxon>
    </lineage>
</organism>
<dbReference type="AlphaFoldDB" id="A0A162UUB2"/>
<dbReference type="Proteomes" id="UP000077315">
    <property type="component" value="Unassembled WGS sequence"/>
</dbReference>
<evidence type="ECO:0000313" key="1">
    <source>
        <dbReference type="EMBL" id="OAD78063.1"/>
    </source>
</evidence>
<gene>
    <name evidence="1" type="ORF">PHYBLDRAFT_68434</name>
</gene>
<dbReference type="RefSeq" id="XP_018296103.1">
    <property type="nucleotide sequence ID" value="XM_018441955.1"/>
</dbReference>
<dbReference type="OrthoDB" id="2389915at2759"/>
<accession>A0A162UUB2</accession>
<proteinExistence type="predicted"/>
<dbReference type="InParanoid" id="A0A162UUB2"/>
<reference evidence="2" key="1">
    <citation type="submission" date="2015-06" db="EMBL/GenBank/DDBJ databases">
        <title>Expansion of signal transduction pathways in fungi by whole-genome duplication.</title>
        <authorList>
            <consortium name="DOE Joint Genome Institute"/>
            <person name="Corrochano L.M."/>
            <person name="Kuo A."/>
            <person name="Marcet-Houben M."/>
            <person name="Polaino S."/>
            <person name="Salamov A."/>
            <person name="Villalobos J.M."/>
            <person name="Alvarez M.I."/>
            <person name="Avalos J."/>
            <person name="Benito E.P."/>
            <person name="Benoit I."/>
            <person name="Burger G."/>
            <person name="Camino L.P."/>
            <person name="Canovas D."/>
            <person name="Cerda-Olmedo E."/>
            <person name="Cheng J.-F."/>
            <person name="Dominguez A."/>
            <person name="Elias M."/>
            <person name="Eslava A.P."/>
            <person name="Glaser F."/>
            <person name="Grimwood J."/>
            <person name="Gutierrez G."/>
            <person name="Heitman J."/>
            <person name="Henrissat B."/>
            <person name="Iturriaga E.A."/>
            <person name="Lang B.F."/>
            <person name="Lavin J.L."/>
            <person name="Lee S."/>
            <person name="Li W."/>
            <person name="Lindquist E."/>
            <person name="Lopez-Garcia S."/>
            <person name="Luque E.M."/>
            <person name="Marcos A.T."/>
            <person name="Martin J."/>
            <person name="McCluskey K."/>
            <person name="Medina H.R."/>
            <person name="Miralles-Duran A."/>
            <person name="Miyazaki A."/>
            <person name="Munoz-Torres E."/>
            <person name="Oguiza J.A."/>
            <person name="Ohm R."/>
            <person name="Olmedo M."/>
            <person name="Orejas M."/>
            <person name="Ortiz-Castellanos L."/>
            <person name="Pisabarro A.G."/>
            <person name="Rodriguez-Romero J."/>
            <person name="Ruiz-Herrera J."/>
            <person name="Ruiz-Vazquez R."/>
            <person name="Sanz C."/>
            <person name="Schackwitz W."/>
            <person name="Schmutz J."/>
            <person name="Shahriari M."/>
            <person name="Shelest E."/>
            <person name="Silva-Franco F."/>
            <person name="Soanes D."/>
            <person name="Syed K."/>
            <person name="Tagua V.G."/>
            <person name="Talbot N.J."/>
            <person name="Thon M."/>
            <person name="De vries R.P."/>
            <person name="Wiebenga A."/>
            <person name="Yadav J.S."/>
            <person name="Braun E.L."/>
            <person name="Baker S."/>
            <person name="Garre V."/>
            <person name="Horwitz B."/>
            <person name="Torres-Martinez S."/>
            <person name="Idnurm A."/>
            <person name="Herrera-Estrella A."/>
            <person name="Gabaldon T."/>
            <person name="Grigoriev I.V."/>
        </authorList>
    </citation>
    <scope>NUCLEOTIDE SEQUENCE [LARGE SCALE GENOMIC DNA]</scope>
    <source>
        <strain evidence="2">NRRL 1555(-)</strain>
    </source>
</reference>